<dbReference type="EMBL" id="JACKZP010000034">
    <property type="protein sequence ID" value="MBC1302453.1"/>
    <property type="molecule type" value="Genomic_DNA"/>
</dbReference>
<sequence>MTIQKLIAIIAPSFILLGAMLAPAEATTLKPIGTYSTGLFEQGGAEIPAYDPVSQRLFVVNGGTSSIDVISISDPTKPSFLFNIGIQDYGRGVNSVAFKNGLLAAAIEDFTPQNPGKAVFFDVNGNLINSVNVGALPDMLTFTPDGKRVLVANEGEPNTNYTVDPEGSVSIINIADFSVIHAGFSQFNSQIDQLRAGGVRIFGPNATVAQDLEPEYITVSPDSTKAWISLQENNAIATLDLITNEITNINPLGFKDHSLPGNGFDASDRDNAINISNWPVLGMYQPDGIASYTVNGKTYIVTANEGDARDYAGFSEVVRLGSNQYLLDPTVFPNASVLKNTANLGRLNVTRTLGDENKNGSFEKIYSYGARSFSIWESDQTTGKLKLVFDSGDQFEQIIAQRLPAFFNSNNTENSFDTRSDDKGPEPEDVKIAKINGRFYAFVGLERVGGVMVYDITNPAKPVFVDYANNRDFTVPLQNPGGKTNPLAGDLGPEGLLFISAADSPNQKPLLITANEISGTTTIYSLDIETVPEPGTMLALGAVVSTTILRVKRKR</sequence>
<dbReference type="SUPFAM" id="SSF50998">
    <property type="entry name" value="Quinoprotein alcohol dehydrogenase-like"/>
    <property type="match status" value="1"/>
</dbReference>
<dbReference type="PANTHER" id="PTHR46928">
    <property type="entry name" value="MESENCHYME-SPECIFIC CELL SURFACE GLYCOPROTEIN"/>
    <property type="match status" value="1"/>
</dbReference>
<dbReference type="Proteomes" id="UP000570851">
    <property type="component" value="Unassembled WGS sequence"/>
</dbReference>
<dbReference type="InterPro" id="IPR011044">
    <property type="entry name" value="Quino_amine_DH_bsu"/>
</dbReference>
<reference evidence="3 4" key="1">
    <citation type="submission" date="2019-11" db="EMBL/GenBank/DDBJ databases">
        <title>Comparison of genomes from free-living endosymbiotic cyanobacteria isolated from Azolla.</title>
        <authorList>
            <person name="Thiel T."/>
            <person name="Pratte B."/>
        </authorList>
    </citation>
    <scope>NUCLEOTIDE SEQUENCE [LARGE SCALE GENOMIC DNA]</scope>
    <source>
        <strain evidence="3 4">N2B</strain>
    </source>
</reference>
<dbReference type="PANTHER" id="PTHR46928:SF1">
    <property type="entry name" value="MESENCHYME-SPECIFIC CELL SURFACE GLYCOPROTEIN"/>
    <property type="match status" value="1"/>
</dbReference>
<gene>
    <name evidence="3" type="ORF">GNE12_11065</name>
</gene>
<dbReference type="NCBIfam" id="TIGR02595">
    <property type="entry name" value="PEP_CTERM"/>
    <property type="match status" value="1"/>
</dbReference>
<dbReference type="InterPro" id="IPR015943">
    <property type="entry name" value="WD40/YVTN_repeat-like_dom_sf"/>
</dbReference>
<dbReference type="InterPro" id="IPR011047">
    <property type="entry name" value="Quinoprotein_ADH-like_sf"/>
</dbReference>
<feature type="signal peptide" evidence="1">
    <location>
        <begin position="1"/>
        <end position="24"/>
    </location>
</feature>
<evidence type="ECO:0000256" key="1">
    <source>
        <dbReference type="SAM" id="SignalP"/>
    </source>
</evidence>
<dbReference type="InterPro" id="IPR013424">
    <property type="entry name" value="Ice-binding_C"/>
</dbReference>
<dbReference type="InterPro" id="IPR055188">
    <property type="entry name" value="Choice_anch_I"/>
</dbReference>
<protein>
    <submittedName>
        <fullName evidence="3">Choice-of-anchor I family protein</fullName>
    </submittedName>
</protein>
<evidence type="ECO:0000259" key="2">
    <source>
        <dbReference type="Pfam" id="PF22494"/>
    </source>
</evidence>
<comment type="caution">
    <text evidence="3">The sequence shown here is derived from an EMBL/GenBank/DDBJ whole genome shotgun (WGS) entry which is preliminary data.</text>
</comment>
<dbReference type="SUPFAM" id="SSF50969">
    <property type="entry name" value="YVTN repeat-like/Quinoprotein amine dehydrogenase"/>
    <property type="match status" value="1"/>
</dbReference>
<accession>A0ABR6S858</accession>
<dbReference type="Pfam" id="PF22494">
    <property type="entry name" value="choice_anch_I"/>
    <property type="match status" value="1"/>
</dbReference>
<evidence type="ECO:0000313" key="3">
    <source>
        <dbReference type="EMBL" id="MBC1302453.1"/>
    </source>
</evidence>
<dbReference type="NCBIfam" id="NF038117">
    <property type="entry name" value="choice_anch_I"/>
    <property type="match status" value="1"/>
</dbReference>
<feature type="chain" id="PRO_5046068355" evidence="1">
    <location>
        <begin position="25"/>
        <end position="555"/>
    </location>
</feature>
<feature type="domain" description="Choice-of-anchor I" evidence="2">
    <location>
        <begin position="42"/>
        <end position="525"/>
    </location>
</feature>
<dbReference type="Gene3D" id="2.130.10.10">
    <property type="entry name" value="YVTN repeat-like/Quinoprotein amine dehydrogenase"/>
    <property type="match status" value="1"/>
</dbReference>
<name>A0ABR6S858_ANAVA</name>
<organism evidence="3 4">
    <name type="scientific">Trichormus variabilis N2B</name>
    <dbReference type="NCBI Taxonomy" id="2681315"/>
    <lineage>
        <taxon>Bacteria</taxon>
        <taxon>Bacillati</taxon>
        <taxon>Cyanobacteriota</taxon>
        <taxon>Cyanophyceae</taxon>
        <taxon>Nostocales</taxon>
        <taxon>Nostocaceae</taxon>
        <taxon>Trichormus</taxon>
    </lineage>
</organism>
<proteinExistence type="predicted"/>
<keyword evidence="1" id="KW-0732">Signal</keyword>
<dbReference type="InterPro" id="IPR052956">
    <property type="entry name" value="Mesenchyme-surface_protein"/>
</dbReference>
<evidence type="ECO:0000313" key="4">
    <source>
        <dbReference type="Proteomes" id="UP000570851"/>
    </source>
</evidence>
<keyword evidence="4" id="KW-1185">Reference proteome</keyword>